<comment type="caution">
    <text evidence="1">The sequence shown here is derived from an EMBL/GenBank/DDBJ whole genome shotgun (WGS) entry which is preliminary data.</text>
</comment>
<evidence type="ECO:0000313" key="2">
    <source>
        <dbReference type="Proteomes" id="UP000194236"/>
    </source>
</evidence>
<evidence type="ECO:0000313" key="1">
    <source>
        <dbReference type="EMBL" id="OTF73585.1"/>
    </source>
</evidence>
<dbReference type="AlphaFoldDB" id="A0A1Y3B2N2"/>
<sequence>MKVLLGHHFGQDHGMFILGMMPEENFKNIHMLLV</sequence>
<protein>
    <submittedName>
        <fullName evidence="1">Uncharacterized protein</fullName>
    </submittedName>
</protein>
<accession>A0A1Y3B2N2</accession>
<proteinExistence type="predicted"/>
<name>A0A1Y3B2N2_EURMA</name>
<dbReference type="EMBL" id="MUJZ01050969">
    <property type="protein sequence ID" value="OTF73585.1"/>
    <property type="molecule type" value="Genomic_DNA"/>
</dbReference>
<keyword evidence="2" id="KW-1185">Reference proteome</keyword>
<organism evidence="1 2">
    <name type="scientific">Euroglyphus maynei</name>
    <name type="common">Mayne's house dust mite</name>
    <dbReference type="NCBI Taxonomy" id="6958"/>
    <lineage>
        <taxon>Eukaryota</taxon>
        <taxon>Metazoa</taxon>
        <taxon>Ecdysozoa</taxon>
        <taxon>Arthropoda</taxon>
        <taxon>Chelicerata</taxon>
        <taxon>Arachnida</taxon>
        <taxon>Acari</taxon>
        <taxon>Acariformes</taxon>
        <taxon>Sarcoptiformes</taxon>
        <taxon>Astigmata</taxon>
        <taxon>Psoroptidia</taxon>
        <taxon>Analgoidea</taxon>
        <taxon>Pyroglyphidae</taxon>
        <taxon>Pyroglyphinae</taxon>
        <taxon>Euroglyphus</taxon>
    </lineage>
</organism>
<gene>
    <name evidence="1" type="ORF">BLA29_014864</name>
</gene>
<dbReference type="Proteomes" id="UP000194236">
    <property type="component" value="Unassembled WGS sequence"/>
</dbReference>
<reference evidence="1 2" key="1">
    <citation type="submission" date="2017-03" db="EMBL/GenBank/DDBJ databases">
        <title>Genome Survey of Euroglyphus maynei.</title>
        <authorList>
            <person name="Arlian L.G."/>
            <person name="Morgan M.S."/>
            <person name="Rider S.D."/>
        </authorList>
    </citation>
    <scope>NUCLEOTIDE SEQUENCE [LARGE SCALE GENOMIC DNA]</scope>
    <source>
        <strain evidence="1">Arlian Lab</strain>
        <tissue evidence="1">Whole body</tissue>
    </source>
</reference>